<dbReference type="InterPro" id="IPR007271">
    <property type="entry name" value="Nuc_sug_transpt"/>
</dbReference>
<dbReference type="GO" id="GO:0005524">
    <property type="term" value="F:ATP binding"/>
    <property type="evidence" value="ECO:0007669"/>
    <property type="project" value="UniProtKB-KW"/>
</dbReference>
<evidence type="ECO:0000256" key="17">
    <source>
        <dbReference type="ARBA" id="ARBA00057148"/>
    </source>
</evidence>
<evidence type="ECO:0000256" key="16">
    <source>
        <dbReference type="ARBA" id="ARBA00023136"/>
    </source>
</evidence>
<evidence type="ECO:0000256" key="6">
    <source>
        <dbReference type="ARBA" id="ARBA00022597"/>
    </source>
</evidence>
<feature type="transmembrane region" description="Helical" evidence="21">
    <location>
        <begin position="627"/>
        <end position="643"/>
    </location>
</feature>
<evidence type="ECO:0000256" key="19">
    <source>
        <dbReference type="ARBA" id="ARBA00074309"/>
    </source>
</evidence>
<dbReference type="AlphaFoldDB" id="A0A7R9A442"/>
<evidence type="ECO:0000259" key="22">
    <source>
        <dbReference type="SMART" id="SM00978"/>
    </source>
</evidence>
<keyword evidence="6" id="KW-0762">Sugar transport</keyword>
<feature type="transmembrane region" description="Helical" evidence="21">
    <location>
        <begin position="443"/>
        <end position="467"/>
    </location>
</feature>
<keyword evidence="12" id="KW-0809">Transit peptide</keyword>
<evidence type="ECO:0000256" key="1">
    <source>
        <dbReference type="ARBA" id="ARBA00004141"/>
    </source>
</evidence>
<keyword evidence="16 21" id="KW-0472">Membrane</keyword>
<dbReference type="EMBL" id="CAJPEV010001477">
    <property type="protein sequence ID" value="CAG0892883.1"/>
    <property type="molecule type" value="Genomic_DNA"/>
</dbReference>
<evidence type="ECO:0000256" key="9">
    <source>
        <dbReference type="ARBA" id="ARBA00022792"/>
    </source>
</evidence>
<dbReference type="InterPro" id="IPR039544">
    <property type="entry name" value="Tim44-like"/>
</dbReference>
<feature type="transmembrane region" description="Helical" evidence="21">
    <location>
        <begin position="516"/>
        <end position="534"/>
    </location>
</feature>
<dbReference type="PANTHER" id="PTHR10721:SF1">
    <property type="entry name" value="MITOCHONDRIAL IMPORT INNER MEMBRANE TRANSLOCASE SUBUNIT TIM44"/>
    <property type="match status" value="1"/>
</dbReference>
<feature type="transmembrane region" description="Helical" evidence="21">
    <location>
        <begin position="579"/>
        <end position="607"/>
    </location>
</feature>
<organism evidence="23">
    <name type="scientific">Darwinula stevensoni</name>
    <dbReference type="NCBI Taxonomy" id="69355"/>
    <lineage>
        <taxon>Eukaryota</taxon>
        <taxon>Metazoa</taxon>
        <taxon>Ecdysozoa</taxon>
        <taxon>Arthropoda</taxon>
        <taxon>Crustacea</taxon>
        <taxon>Oligostraca</taxon>
        <taxon>Ostracoda</taxon>
        <taxon>Podocopa</taxon>
        <taxon>Podocopida</taxon>
        <taxon>Darwinulocopina</taxon>
        <taxon>Darwinuloidea</taxon>
        <taxon>Darwinulidae</taxon>
        <taxon>Darwinula</taxon>
    </lineage>
</organism>
<evidence type="ECO:0000256" key="10">
    <source>
        <dbReference type="ARBA" id="ARBA00022840"/>
    </source>
</evidence>
<keyword evidence="11" id="KW-0653">Protein transport</keyword>
<dbReference type="InterPro" id="IPR007379">
    <property type="entry name" value="Tim44-like_dom"/>
</dbReference>
<evidence type="ECO:0000256" key="5">
    <source>
        <dbReference type="ARBA" id="ARBA00022553"/>
    </source>
</evidence>
<keyword evidence="13 21" id="KW-1133">Transmembrane helix</keyword>
<dbReference type="PANTHER" id="PTHR10721">
    <property type="entry name" value="MITOCHONDRIAL IMPORT INNER MEMBRANE TRANSLOCASE SUBUNIT TIM44"/>
    <property type="match status" value="1"/>
</dbReference>
<dbReference type="EMBL" id="LR900994">
    <property type="protein sequence ID" value="CAD7247515.1"/>
    <property type="molecule type" value="Genomic_DNA"/>
</dbReference>
<dbReference type="OrthoDB" id="10265990at2759"/>
<evidence type="ECO:0000256" key="4">
    <source>
        <dbReference type="ARBA" id="ARBA00022448"/>
    </source>
</evidence>
<dbReference type="Pfam" id="PF04280">
    <property type="entry name" value="Tim44"/>
    <property type="match status" value="1"/>
</dbReference>
<comment type="subunit">
    <text evidence="18">Probable component of the PAM complex at least composed of a mitochondrial HSP70 protein, GRPEL1 or GRPEL2, TIMM44, TIMM16/PAM16 and TIMM14/DNAJC19. The complex interacts with the TIMM23 component of the TIM23 complex. Interacts with SLC25A4/ANT1 and SLC25A5/ANT2; leading to inhibit the presequence translocase TIMM23, thereby promoting stabilization of PINK1.</text>
</comment>
<evidence type="ECO:0000256" key="15">
    <source>
        <dbReference type="ARBA" id="ARBA00023128"/>
    </source>
</evidence>
<evidence type="ECO:0000256" key="12">
    <source>
        <dbReference type="ARBA" id="ARBA00022946"/>
    </source>
</evidence>
<dbReference type="Proteomes" id="UP000677054">
    <property type="component" value="Unassembled WGS sequence"/>
</dbReference>
<evidence type="ECO:0000256" key="7">
    <source>
        <dbReference type="ARBA" id="ARBA00022692"/>
    </source>
</evidence>
<keyword evidence="8" id="KW-0547">Nucleotide-binding</keyword>
<evidence type="ECO:0000313" key="24">
    <source>
        <dbReference type="Proteomes" id="UP000677054"/>
    </source>
</evidence>
<comment type="similarity">
    <text evidence="3">Belongs to the Tim44 family.</text>
</comment>
<evidence type="ECO:0000256" key="21">
    <source>
        <dbReference type="SAM" id="Phobius"/>
    </source>
</evidence>
<comment type="function">
    <text evidence="17">Essential component of the PAM complex, a complex required for the translocation of transit peptide-containing proteins from the inner membrane into the mitochondrial matrix in an ATP-dependent manner. Recruits mitochondrial HSP70 to drive protein translocation into the matrix using ATP as an energy source.</text>
</comment>
<comment type="subcellular location">
    <subcellularLocation>
        <location evidence="1">Membrane</location>
        <topology evidence="1">Multi-pass membrane protein</topology>
    </subcellularLocation>
    <subcellularLocation>
        <location evidence="2">Mitochondrion inner membrane</location>
        <topology evidence="2">Peripheral membrane protein</topology>
        <orientation evidence="2">Matrix side</orientation>
    </subcellularLocation>
</comment>
<keyword evidence="7 21" id="KW-0812">Transmembrane</keyword>
<feature type="domain" description="Tim44-like" evidence="22">
    <location>
        <begin position="279"/>
        <end position="428"/>
    </location>
</feature>
<dbReference type="SUPFAM" id="SSF54427">
    <property type="entry name" value="NTF2-like"/>
    <property type="match status" value="1"/>
</dbReference>
<dbReference type="GO" id="GO:0030150">
    <property type="term" value="P:protein import into mitochondrial matrix"/>
    <property type="evidence" value="ECO:0007669"/>
    <property type="project" value="TreeGrafter"/>
</dbReference>
<evidence type="ECO:0000256" key="14">
    <source>
        <dbReference type="ARBA" id="ARBA00023010"/>
    </source>
</evidence>
<keyword evidence="20" id="KW-0175">Coiled coil</keyword>
<dbReference type="SMART" id="SM00978">
    <property type="entry name" value="Tim44"/>
    <property type="match status" value="1"/>
</dbReference>
<dbReference type="Gene3D" id="3.10.450.240">
    <property type="match status" value="1"/>
</dbReference>
<feature type="coiled-coil region" evidence="20">
    <location>
        <begin position="59"/>
        <end position="102"/>
    </location>
</feature>
<keyword evidence="9" id="KW-0999">Mitochondrion inner membrane</keyword>
<proteinExistence type="inferred from homology"/>
<evidence type="ECO:0000256" key="2">
    <source>
        <dbReference type="ARBA" id="ARBA00004443"/>
    </source>
</evidence>
<feature type="transmembrane region" description="Helical" evidence="21">
    <location>
        <begin position="663"/>
        <end position="682"/>
    </location>
</feature>
<evidence type="ECO:0000256" key="11">
    <source>
        <dbReference type="ARBA" id="ARBA00022927"/>
    </source>
</evidence>
<dbReference type="GO" id="GO:0000139">
    <property type="term" value="C:Golgi membrane"/>
    <property type="evidence" value="ECO:0007669"/>
    <property type="project" value="InterPro"/>
</dbReference>
<keyword evidence="15" id="KW-0496">Mitochondrion</keyword>
<dbReference type="GO" id="GO:0015165">
    <property type="term" value="F:pyrimidine nucleotide-sugar transmembrane transporter activity"/>
    <property type="evidence" value="ECO:0007669"/>
    <property type="project" value="InterPro"/>
</dbReference>
<dbReference type="InterPro" id="IPR032710">
    <property type="entry name" value="NTF2-like_dom_sf"/>
</dbReference>
<keyword evidence="24" id="KW-1185">Reference proteome</keyword>
<reference evidence="23" key="1">
    <citation type="submission" date="2020-11" db="EMBL/GenBank/DDBJ databases">
        <authorList>
            <person name="Tran Van P."/>
        </authorList>
    </citation>
    <scope>NUCLEOTIDE SEQUENCE</scope>
</reference>
<evidence type="ECO:0000256" key="18">
    <source>
        <dbReference type="ARBA" id="ARBA00063163"/>
    </source>
</evidence>
<evidence type="ECO:0000313" key="23">
    <source>
        <dbReference type="EMBL" id="CAD7247515.1"/>
    </source>
</evidence>
<evidence type="ECO:0000256" key="3">
    <source>
        <dbReference type="ARBA" id="ARBA00009597"/>
    </source>
</evidence>
<name>A0A7R9A442_9CRUS</name>
<evidence type="ECO:0000256" key="20">
    <source>
        <dbReference type="SAM" id="Coils"/>
    </source>
</evidence>
<protein>
    <recommendedName>
        <fullName evidence="19">Mitochondrial import inner membrane translocase subunit TIM44</fullName>
    </recommendedName>
</protein>
<dbReference type="GO" id="GO:0005743">
    <property type="term" value="C:mitochondrial inner membrane"/>
    <property type="evidence" value="ECO:0007669"/>
    <property type="project" value="UniProtKB-SubCell"/>
</dbReference>
<keyword evidence="5" id="KW-0597">Phosphoprotein</keyword>
<feature type="transmembrane region" description="Helical" evidence="21">
    <location>
        <begin position="487"/>
        <end position="504"/>
    </location>
</feature>
<sequence>MDSALIELKYVKIWDVRYCMDLVGIDIKNHAVGNPGIVRMLSSQPSRKPGFFGQFIDNIKQEMERNKEMKENVKKFREEAQKLEQSEALRSARKKYEDFEKETARGTQAFRETFTSVKEKLGETIEEVQKSEYIKKAGQITEDLGKKAYTAAETVSKAGESISKMGPFKTIKSGVEAVEQEIDSRARMYRAPQKLRKRVETSEHRDVQVNTEATGLELHKDSKWFQSWQNFKDNNPYVNKILDWKVKYDESENPVVRASRMLTDKVTDIMGGLFQKTELSQTLTEICKMDPNFDKNEFLKMCETEIIPNILEAMIRGDLEILRDWCHEAPFNVLATPIRTAQQLGYKFDSKVLDVDNVDLSMGKVMEQGPVLIITFTSQQILSVRDASGTVVEGDPNKILRVNYVWVLCRDPNELNASAAWKLMDLSAHRLLVKGSQDAKNKYSYSTIGAVLMTEVLKLFLSLFIYFYKDGNMKTLWHDICQSRQVLLLYFVPAFLYCLYNNLAFTNLGTFDPTTYFLLLQLRVVVTGVCFQALFKKILTFRQWISLLILTFGCIVKNIGVTKPQNEARELSSSLPEVIFSHITAALFNIGIIFILLQVFASSFAGVFNEYLLKGYGAKTPLMVQNLYMYFNSIICNLFLMYLDQTVVQIQDSSYWKNLFDPKVFLIIVNNAAIGIVTSFFLHQLNSILKAFASALELVFTAVLTWIIFGIPIDGYTFAALVIVIYATLLYSQSPVVNVARTGTS</sequence>
<dbReference type="FunFam" id="3.10.450.240:FF:000001">
    <property type="entry name" value="Mitochondrial import inner membrane translocase subunit TIM44"/>
    <property type="match status" value="1"/>
</dbReference>
<keyword evidence="14" id="KW-0811">Translocation</keyword>
<gene>
    <name evidence="23" type="ORF">DSTB1V02_LOCUS7346</name>
</gene>
<dbReference type="GO" id="GO:0051087">
    <property type="term" value="F:protein-folding chaperone binding"/>
    <property type="evidence" value="ECO:0007669"/>
    <property type="project" value="TreeGrafter"/>
</dbReference>
<accession>A0A7R9A442</accession>
<evidence type="ECO:0000256" key="13">
    <source>
        <dbReference type="ARBA" id="ARBA00022989"/>
    </source>
</evidence>
<keyword evidence="10" id="KW-0067">ATP-binding</keyword>
<evidence type="ECO:0000256" key="8">
    <source>
        <dbReference type="ARBA" id="ARBA00022741"/>
    </source>
</evidence>
<dbReference type="Pfam" id="PF04142">
    <property type="entry name" value="Nuc_sug_transp"/>
    <property type="match status" value="1"/>
</dbReference>
<keyword evidence="4" id="KW-0813">Transport</keyword>